<keyword evidence="5" id="KW-0029">Amino-acid transport</keyword>
<evidence type="ECO:0000259" key="9">
    <source>
        <dbReference type="Pfam" id="PF01490"/>
    </source>
</evidence>
<dbReference type="Proteomes" id="UP001515480">
    <property type="component" value="Unassembled WGS sequence"/>
</dbReference>
<dbReference type="GO" id="GO:0015179">
    <property type="term" value="F:L-amino acid transmembrane transporter activity"/>
    <property type="evidence" value="ECO:0007669"/>
    <property type="project" value="TreeGrafter"/>
</dbReference>
<feature type="transmembrane region" description="Helical" evidence="8">
    <location>
        <begin position="321"/>
        <end position="341"/>
    </location>
</feature>
<keyword evidence="11" id="KW-1185">Reference proteome</keyword>
<comment type="caution">
    <text evidence="10">The sequence shown here is derived from an EMBL/GenBank/DDBJ whole genome shotgun (WGS) entry which is preliminary data.</text>
</comment>
<dbReference type="PANTHER" id="PTHR22950">
    <property type="entry name" value="AMINO ACID TRANSPORTER"/>
    <property type="match status" value="1"/>
</dbReference>
<name>A0AB34JCZ9_PRYPA</name>
<evidence type="ECO:0000256" key="7">
    <source>
        <dbReference type="ARBA" id="ARBA00023136"/>
    </source>
</evidence>
<reference evidence="10 11" key="1">
    <citation type="journal article" date="2024" name="Science">
        <title>Giant polyketide synthase enzymes in the biosynthesis of giant marine polyether toxins.</title>
        <authorList>
            <person name="Fallon T.R."/>
            <person name="Shende V.V."/>
            <person name="Wierzbicki I.H."/>
            <person name="Pendleton A.L."/>
            <person name="Watervoot N.F."/>
            <person name="Auber R.P."/>
            <person name="Gonzalez D.J."/>
            <person name="Wisecaver J.H."/>
            <person name="Moore B.S."/>
        </authorList>
    </citation>
    <scope>NUCLEOTIDE SEQUENCE [LARGE SCALE GENOMIC DNA]</scope>
    <source>
        <strain evidence="10 11">12B1</strain>
    </source>
</reference>
<evidence type="ECO:0000256" key="1">
    <source>
        <dbReference type="ARBA" id="ARBA00004141"/>
    </source>
</evidence>
<keyword evidence="3" id="KW-0813">Transport</keyword>
<evidence type="ECO:0000256" key="8">
    <source>
        <dbReference type="SAM" id="Phobius"/>
    </source>
</evidence>
<keyword evidence="7 8" id="KW-0472">Membrane</keyword>
<comment type="subcellular location">
    <subcellularLocation>
        <location evidence="1">Membrane</location>
        <topology evidence="1">Multi-pass membrane protein</topology>
    </subcellularLocation>
</comment>
<evidence type="ECO:0000256" key="6">
    <source>
        <dbReference type="ARBA" id="ARBA00022989"/>
    </source>
</evidence>
<dbReference type="AlphaFoldDB" id="A0AB34JCZ9"/>
<evidence type="ECO:0000256" key="3">
    <source>
        <dbReference type="ARBA" id="ARBA00022448"/>
    </source>
</evidence>
<gene>
    <name evidence="10" type="ORF">AB1Y20_003054</name>
</gene>
<dbReference type="Pfam" id="PF01490">
    <property type="entry name" value="Aa_trans"/>
    <property type="match status" value="1"/>
</dbReference>
<sequence>MLEEWLLQEPRRAASMGEPDTLAHGVGRRNTWDDSMWKAWRRRVEDSLLHDEAVVPQTIGVAALVPEKAPHAEAAAADARGASFFSTACNLVNTCLGSGMLSLPWVLQRCGVGGGLLLMLLVPLLADVTLYFLVTATDSTGLHSLTAITERTVGRAGGLMCASTLLFLSFGVLVSYCVVIKQLTPRVLAVVVPLPLLSEELCLAVVCATCLVPLSSLGTVAQLRFASAFSVVLVAAFVLAVVWAAFRVELGFAPAAEKARVRLHEEWWVYFDGSMLDWFSAVPIVAFSYLCHQNIPFMYAEMERPQLKGAKVAQFLGAARVSLMITTVIYVATAAGGFVAFGEVTQANLLVNLQVGEEEPLPDALVPLLHAAFVGTMITTFPTLSFGLRVSIHTLCFPNTTPTAPYRWAEASALVLAVYVFATAADNLCFVFQIVGSTCGALLMFIFPAAVYLCGPAAASVHSTFGLDLGLHSGQPSSVKDEKLTTKAVAYAVLLIGFTVLFGSTAASVIQMVL</sequence>
<feature type="transmembrane region" description="Helical" evidence="8">
    <location>
        <begin position="225"/>
        <end position="246"/>
    </location>
</feature>
<dbReference type="GO" id="GO:0016020">
    <property type="term" value="C:membrane"/>
    <property type="evidence" value="ECO:0007669"/>
    <property type="project" value="UniProtKB-SubCell"/>
</dbReference>
<dbReference type="InterPro" id="IPR013057">
    <property type="entry name" value="AA_transpt_TM"/>
</dbReference>
<feature type="transmembrane region" description="Helical" evidence="8">
    <location>
        <begin position="488"/>
        <end position="510"/>
    </location>
</feature>
<feature type="domain" description="Amino acid transporter transmembrane" evidence="9">
    <location>
        <begin position="81"/>
        <end position="453"/>
    </location>
</feature>
<evidence type="ECO:0000313" key="10">
    <source>
        <dbReference type="EMBL" id="KAL1518770.1"/>
    </source>
</evidence>
<protein>
    <recommendedName>
        <fullName evidence="9">Amino acid transporter transmembrane domain-containing protein</fullName>
    </recommendedName>
</protein>
<feature type="transmembrane region" description="Helical" evidence="8">
    <location>
        <begin position="116"/>
        <end position="136"/>
    </location>
</feature>
<keyword evidence="4 8" id="KW-0812">Transmembrane</keyword>
<comment type="similarity">
    <text evidence="2">Belongs to the amino acid/polyamine transporter 2 family.</text>
</comment>
<feature type="transmembrane region" description="Helical" evidence="8">
    <location>
        <begin position="441"/>
        <end position="467"/>
    </location>
</feature>
<evidence type="ECO:0000313" key="11">
    <source>
        <dbReference type="Proteomes" id="UP001515480"/>
    </source>
</evidence>
<feature type="transmembrane region" description="Helical" evidence="8">
    <location>
        <begin position="368"/>
        <end position="392"/>
    </location>
</feature>
<feature type="transmembrane region" description="Helical" evidence="8">
    <location>
        <begin position="278"/>
        <end position="300"/>
    </location>
</feature>
<feature type="transmembrane region" description="Helical" evidence="8">
    <location>
        <begin position="413"/>
        <end position="435"/>
    </location>
</feature>
<proteinExistence type="inferred from homology"/>
<feature type="transmembrane region" description="Helical" evidence="8">
    <location>
        <begin position="156"/>
        <end position="179"/>
    </location>
</feature>
<evidence type="ECO:0000256" key="2">
    <source>
        <dbReference type="ARBA" id="ARBA00008066"/>
    </source>
</evidence>
<dbReference type="EMBL" id="JBGBPQ010000010">
    <property type="protein sequence ID" value="KAL1518770.1"/>
    <property type="molecule type" value="Genomic_DNA"/>
</dbReference>
<evidence type="ECO:0000256" key="5">
    <source>
        <dbReference type="ARBA" id="ARBA00022970"/>
    </source>
</evidence>
<evidence type="ECO:0000256" key="4">
    <source>
        <dbReference type="ARBA" id="ARBA00022692"/>
    </source>
</evidence>
<organism evidence="10 11">
    <name type="scientific">Prymnesium parvum</name>
    <name type="common">Toxic golden alga</name>
    <dbReference type="NCBI Taxonomy" id="97485"/>
    <lineage>
        <taxon>Eukaryota</taxon>
        <taxon>Haptista</taxon>
        <taxon>Haptophyta</taxon>
        <taxon>Prymnesiophyceae</taxon>
        <taxon>Prymnesiales</taxon>
        <taxon>Prymnesiaceae</taxon>
        <taxon>Prymnesium</taxon>
    </lineage>
</organism>
<dbReference type="PANTHER" id="PTHR22950:SF458">
    <property type="entry name" value="SODIUM-COUPLED NEUTRAL AMINO ACID TRANSPORTER 11-RELATED"/>
    <property type="match status" value="1"/>
</dbReference>
<keyword evidence="6 8" id="KW-1133">Transmembrane helix</keyword>
<accession>A0AB34JCZ9</accession>